<dbReference type="SMART" id="SM00069">
    <property type="entry name" value="GLA"/>
    <property type="match status" value="1"/>
</dbReference>
<dbReference type="PRINTS" id="PR00001">
    <property type="entry name" value="GLABLOOD"/>
</dbReference>
<keyword evidence="5" id="KW-1185">Reference proteome</keyword>
<evidence type="ECO:0000313" key="5">
    <source>
        <dbReference type="Proteomes" id="UP000527355"/>
    </source>
</evidence>
<dbReference type="AlphaFoldDB" id="A0A7J7Z2E1"/>
<dbReference type="PANTHER" id="PTHR24278:SF28">
    <property type="entry name" value="COAGULATION FACTOR X"/>
    <property type="match status" value="1"/>
</dbReference>
<keyword evidence="2" id="KW-0732">Signal</keyword>
<name>A0A7J7Z2E1_MYOMY</name>
<dbReference type="InterPro" id="IPR035972">
    <property type="entry name" value="GLA-like_dom_SF"/>
</dbReference>
<feature type="signal peptide" evidence="2">
    <location>
        <begin position="1"/>
        <end position="15"/>
    </location>
</feature>
<dbReference type="Gene3D" id="4.10.740.10">
    <property type="entry name" value="Coagulation Factor IX"/>
    <property type="match status" value="1"/>
</dbReference>
<dbReference type="SUPFAM" id="SSF57630">
    <property type="entry name" value="GLA-domain"/>
    <property type="match status" value="1"/>
</dbReference>
<comment type="caution">
    <text evidence="4">The sequence shown here is derived from an EMBL/GenBank/DDBJ whole genome shotgun (WGS) entry which is preliminary data.</text>
</comment>
<dbReference type="InterPro" id="IPR000294">
    <property type="entry name" value="GLA_domain"/>
</dbReference>
<dbReference type="FunFam" id="4.10.740.10:FF:000001">
    <property type="entry name" value="vitamin K-dependent protein S"/>
    <property type="match status" value="1"/>
</dbReference>
<keyword evidence="1" id="KW-1015">Disulfide bond</keyword>
<dbReference type="InterPro" id="IPR017857">
    <property type="entry name" value="Coagulation_fac-like_Gla_dom"/>
</dbReference>
<reference evidence="4 5" key="1">
    <citation type="journal article" date="2020" name="Nature">
        <title>Six reference-quality genomes reveal evolution of bat adaptations.</title>
        <authorList>
            <person name="Jebb D."/>
            <person name="Huang Z."/>
            <person name="Pippel M."/>
            <person name="Hughes G.M."/>
            <person name="Lavrichenko K."/>
            <person name="Devanna P."/>
            <person name="Winkler S."/>
            <person name="Jermiin L.S."/>
            <person name="Skirmuntt E.C."/>
            <person name="Katzourakis A."/>
            <person name="Burkitt-Gray L."/>
            <person name="Ray D.A."/>
            <person name="Sullivan K.A.M."/>
            <person name="Roscito J.G."/>
            <person name="Kirilenko B.M."/>
            <person name="Davalos L.M."/>
            <person name="Corthals A.P."/>
            <person name="Power M.L."/>
            <person name="Jones G."/>
            <person name="Ransome R.D."/>
            <person name="Dechmann D.K.N."/>
            <person name="Locatelli A.G."/>
            <person name="Puechmaille S.J."/>
            <person name="Fedrigo O."/>
            <person name="Jarvis E.D."/>
            <person name="Hiller M."/>
            <person name="Vernes S.C."/>
            <person name="Myers E.W."/>
            <person name="Teeling E.C."/>
        </authorList>
    </citation>
    <scope>NUCLEOTIDE SEQUENCE [LARGE SCALE GENOMIC DNA]</scope>
    <source>
        <strain evidence="4">MMyoMyo1</strain>
        <tissue evidence="4">Flight muscle</tissue>
    </source>
</reference>
<dbReference type="EMBL" id="JABWUV010000003">
    <property type="protein sequence ID" value="KAF6368361.1"/>
    <property type="molecule type" value="Genomic_DNA"/>
</dbReference>
<sequence>MAGLLCLLLLSASLASLLSPGGSVFIHREHANSILDRVRRANSLFEEIKKGDLERECWEETCSYEEAREVFQDTEKTKNRTRTKQRSESLELHFIHRGRLRKMNPNLSTATSRTSLFIEEPALCVLAGGGLENYTVLSN</sequence>
<feature type="domain" description="Gla" evidence="3">
    <location>
        <begin position="40"/>
        <end position="86"/>
    </location>
</feature>
<dbReference type="GO" id="GO:0005509">
    <property type="term" value="F:calcium ion binding"/>
    <property type="evidence" value="ECO:0007669"/>
    <property type="project" value="InterPro"/>
</dbReference>
<dbReference type="Proteomes" id="UP000527355">
    <property type="component" value="Unassembled WGS sequence"/>
</dbReference>
<evidence type="ECO:0000256" key="2">
    <source>
        <dbReference type="SAM" id="SignalP"/>
    </source>
</evidence>
<evidence type="ECO:0000256" key="1">
    <source>
        <dbReference type="ARBA" id="ARBA00023157"/>
    </source>
</evidence>
<evidence type="ECO:0000259" key="3">
    <source>
        <dbReference type="PROSITE" id="PS50998"/>
    </source>
</evidence>
<evidence type="ECO:0000313" key="4">
    <source>
        <dbReference type="EMBL" id="KAF6368361.1"/>
    </source>
</evidence>
<dbReference type="PANTHER" id="PTHR24278">
    <property type="entry name" value="COAGULATION FACTOR"/>
    <property type="match status" value="1"/>
</dbReference>
<proteinExistence type="predicted"/>
<dbReference type="Pfam" id="PF00594">
    <property type="entry name" value="Gla"/>
    <property type="match status" value="1"/>
</dbReference>
<dbReference type="PROSITE" id="PS50998">
    <property type="entry name" value="GLA_2"/>
    <property type="match status" value="1"/>
</dbReference>
<accession>A0A7J7Z2E1</accession>
<organism evidence="4 5">
    <name type="scientific">Myotis myotis</name>
    <name type="common">Greater mouse-eared bat</name>
    <name type="synonym">Vespertilio myotis</name>
    <dbReference type="NCBI Taxonomy" id="51298"/>
    <lineage>
        <taxon>Eukaryota</taxon>
        <taxon>Metazoa</taxon>
        <taxon>Chordata</taxon>
        <taxon>Craniata</taxon>
        <taxon>Vertebrata</taxon>
        <taxon>Euteleostomi</taxon>
        <taxon>Mammalia</taxon>
        <taxon>Eutheria</taxon>
        <taxon>Laurasiatheria</taxon>
        <taxon>Chiroptera</taxon>
        <taxon>Yangochiroptera</taxon>
        <taxon>Vespertilionidae</taxon>
        <taxon>Myotis</taxon>
    </lineage>
</organism>
<dbReference type="GO" id="GO:0005615">
    <property type="term" value="C:extracellular space"/>
    <property type="evidence" value="ECO:0007669"/>
    <property type="project" value="TreeGrafter"/>
</dbReference>
<protein>
    <submittedName>
        <fullName evidence="4">Coagulation factor X</fullName>
    </submittedName>
</protein>
<feature type="chain" id="PRO_5029547408" evidence="2">
    <location>
        <begin position="16"/>
        <end position="139"/>
    </location>
</feature>
<gene>
    <name evidence="4" type="ORF">mMyoMyo1_004722</name>
</gene>
<dbReference type="InterPro" id="IPR050442">
    <property type="entry name" value="Peptidase_S1_coag_factors"/>
</dbReference>